<keyword evidence="2" id="KW-1185">Reference proteome</keyword>
<dbReference type="EMBL" id="BAABDK010000001">
    <property type="protein sequence ID" value="GAA4022956.1"/>
    <property type="molecule type" value="Genomic_DNA"/>
</dbReference>
<accession>A0ABP7T9E2</accession>
<reference evidence="2" key="1">
    <citation type="journal article" date="2019" name="Int. J. Syst. Evol. Microbiol.">
        <title>The Global Catalogue of Microorganisms (GCM) 10K type strain sequencing project: providing services to taxonomists for standard genome sequencing and annotation.</title>
        <authorList>
            <consortium name="The Broad Institute Genomics Platform"/>
            <consortium name="The Broad Institute Genome Sequencing Center for Infectious Disease"/>
            <person name="Wu L."/>
            <person name="Ma J."/>
        </authorList>
    </citation>
    <scope>NUCLEOTIDE SEQUENCE [LARGE SCALE GENOMIC DNA]</scope>
    <source>
        <strain evidence="2">JCM 17225</strain>
    </source>
</reference>
<evidence type="ECO:0000313" key="2">
    <source>
        <dbReference type="Proteomes" id="UP001501469"/>
    </source>
</evidence>
<sequence>MAAEDSSSASDSVSDEELLALWRVRWKSSIEELTSLDHQRKTWLDAEKPSVHYTFVEFMCCYFDDLLCGMSYNQLVENGYVSEQEMGALFEWHTTLDSYNSPGNNDYDDVAILNDLEWIRIASLGAVAWEKLQLLWSSDECAV</sequence>
<gene>
    <name evidence="1" type="ORF">GCM10022409_03470</name>
</gene>
<protein>
    <submittedName>
        <fullName evidence="1">Uncharacterized protein</fullName>
    </submittedName>
</protein>
<organism evidence="1 2">
    <name type="scientific">Hymenobacter glaciei</name>
    <dbReference type="NCBI Taxonomy" id="877209"/>
    <lineage>
        <taxon>Bacteria</taxon>
        <taxon>Pseudomonadati</taxon>
        <taxon>Bacteroidota</taxon>
        <taxon>Cytophagia</taxon>
        <taxon>Cytophagales</taxon>
        <taxon>Hymenobacteraceae</taxon>
        <taxon>Hymenobacter</taxon>
    </lineage>
</organism>
<proteinExistence type="predicted"/>
<dbReference type="Proteomes" id="UP001501469">
    <property type="component" value="Unassembled WGS sequence"/>
</dbReference>
<name>A0ABP7T9E2_9BACT</name>
<evidence type="ECO:0000313" key="1">
    <source>
        <dbReference type="EMBL" id="GAA4022956.1"/>
    </source>
</evidence>
<dbReference type="RefSeq" id="WP_345049547.1">
    <property type="nucleotide sequence ID" value="NZ_BAABDK010000001.1"/>
</dbReference>
<comment type="caution">
    <text evidence="1">The sequence shown here is derived from an EMBL/GenBank/DDBJ whole genome shotgun (WGS) entry which is preliminary data.</text>
</comment>